<proteinExistence type="predicted"/>
<name>A0ABV0W6L8_9TELE</name>
<keyword evidence="1" id="KW-0808">Transferase</keyword>
<keyword evidence="2" id="KW-1185">Reference proteome</keyword>
<accession>A0ABV0W6L8</accession>
<gene>
    <name evidence="1" type="primary">TYK2</name>
    <name evidence="1" type="ORF">XENORESO_013185</name>
</gene>
<sequence length="58" mass="6890">KERFYQQKGRLAEPSSQELARFISMCLTYEPDERPSFRTILRELTELIKKSQALTAHF</sequence>
<dbReference type="PANTHER" id="PTHR45807">
    <property type="entry name" value="TYROSINE-PROTEIN KINASE HOPSCOTCH"/>
    <property type="match status" value="1"/>
</dbReference>
<dbReference type="InterPro" id="IPR051286">
    <property type="entry name" value="JAK"/>
</dbReference>
<dbReference type="PANTHER" id="PTHR45807:SF6">
    <property type="entry name" value="NON-RECEPTOR TYROSINE-PROTEIN KINASE TYK2"/>
    <property type="match status" value="1"/>
</dbReference>
<keyword evidence="1" id="KW-0418">Kinase</keyword>
<protein>
    <submittedName>
        <fullName evidence="1">Non-receptor tyrosine-protein kinase tyk2</fullName>
    </submittedName>
</protein>
<dbReference type="Gene3D" id="1.10.510.10">
    <property type="entry name" value="Transferase(Phosphotransferase) domain 1"/>
    <property type="match status" value="1"/>
</dbReference>
<dbReference type="SUPFAM" id="SSF56112">
    <property type="entry name" value="Protein kinase-like (PK-like)"/>
    <property type="match status" value="1"/>
</dbReference>
<dbReference type="InterPro" id="IPR011009">
    <property type="entry name" value="Kinase-like_dom_sf"/>
</dbReference>
<evidence type="ECO:0000313" key="2">
    <source>
        <dbReference type="Proteomes" id="UP001444071"/>
    </source>
</evidence>
<feature type="non-terminal residue" evidence="1">
    <location>
        <position position="1"/>
    </location>
</feature>
<dbReference type="Proteomes" id="UP001444071">
    <property type="component" value="Unassembled WGS sequence"/>
</dbReference>
<comment type="caution">
    <text evidence="1">The sequence shown here is derived from an EMBL/GenBank/DDBJ whole genome shotgun (WGS) entry which is preliminary data.</text>
</comment>
<dbReference type="EMBL" id="JAHRIM010030441">
    <property type="protein sequence ID" value="MEQ2264578.1"/>
    <property type="molecule type" value="Genomic_DNA"/>
</dbReference>
<reference evidence="1 2" key="1">
    <citation type="submission" date="2021-06" db="EMBL/GenBank/DDBJ databases">
        <authorList>
            <person name="Palmer J.M."/>
        </authorList>
    </citation>
    <scope>NUCLEOTIDE SEQUENCE [LARGE SCALE GENOMIC DNA]</scope>
    <source>
        <strain evidence="1 2">XR_2019</strain>
        <tissue evidence="1">Muscle</tissue>
    </source>
</reference>
<dbReference type="GO" id="GO:0016301">
    <property type="term" value="F:kinase activity"/>
    <property type="evidence" value="ECO:0007669"/>
    <property type="project" value="UniProtKB-KW"/>
</dbReference>
<organism evidence="1 2">
    <name type="scientific">Xenotaenia resolanae</name>
    <dbReference type="NCBI Taxonomy" id="208358"/>
    <lineage>
        <taxon>Eukaryota</taxon>
        <taxon>Metazoa</taxon>
        <taxon>Chordata</taxon>
        <taxon>Craniata</taxon>
        <taxon>Vertebrata</taxon>
        <taxon>Euteleostomi</taxon>
        <taxon>Actinopterygii</taxon>
        <taxon>Neopterygii</taxon>
        <taxon>Teleostei</taxon>
        <taxon>Neoteleostei</taxon>
        <taxon>Acanthomorphata</taxon>
        <taxon>Ovalentaria</taxon>
        <taxon>Atherinomorphae</taxon>
        <taxon>Cyprinodontiformes</taxon>
        <taxon>Goodeidae</taxon>
        <taxon>Xenotaenia</taxon>
    </lineage>
</organism>
<evidence type="ECO:0000313" key="1">
    <source>
        <dbReference type="EMBL" id="MEQ2264578.1"/>
    </source>
</evidence>